<feature type="region of interest" description="Disordered" evidence="1">
    <location>
        <begin position="1"/>
        <end position="21"/>
    </location>
</feature>
<name>A0A3N4K5A9_9PEZI</name>
<keyword evidence="3" id="KW-1185">Reference proteome</keyword>
<feature type="region of interest" description="Disordered" evidence="1">
    <location>
        <begin position="216"/>
        <end position="246"/>
    </location>
</feature>
<dbReference type="STRING" id="1336337.A0A3N4K5A9"/>
<evidence type="ECO:0000256" key="1">
    <source>
        <dbReference type="SAM" id="MobiDB-lite"/>
    </source>
</evidence>
<organism evidence="2 3">
    <name type="scientific">Choiromyces venosus 120613-1</name>
    <dbReference type="NCBI Taxonomy" id="1336337"/>
    <lineage>
        <taxon>Eukaryota</taxon>
        <taxon>Fungi</taxon>
        <taxon>Dikarya</taxon>
        <taxon>Ascomycota</taxon>
        <taxon>Pezizomycotina</taxon>
        <taxon>Pezizomycetes</taxon>
        <taxon>Pezizales</taxon>
        <taxon>Tuberaceae</taxon>
        <taxon>Choiromyces</taxon>
    </lineage>
</organism>
<protein>
    <submittedName>
        <fullName evidence="2">Uncharacterized protein</fullName>
    </submittedName>
</protein>
<feature type="compositionally biased region" description="Polar residues" evidence="1">
    <location>
        <begin position="358"/>
        <end position="373"/>
    </location>
</feature>
<feature type="region of interest" description="Disordered" evidence="1">
    <location>
        <begin position="396"/>
        <end position="441"/>
    </location>
</feature>
<feature type="region of interest" description="Disordered" evidence="1">
    <location>
        <begin position="941"/>
        <end position="993"/>
    </location>
</feature>
<dbReference type="EMBL" id="ML120358">
    <property type="protein sequence ID" value="RPB04402.1"/>
    <property type="molecule type" value="Genomic_DNA"/>
</dbReference>
<feature type="region of interest" description="Disordered" evidence="1">
    <location>
        <begin position="776"/>
        <end position="809"/>
    </location>
</feature>
<feature type="compositionally biased region" description="Low complexity" evidence="1">
    <location>
        <begin position="780"/>
        <end position="806"/>
    </location>
</feature>
<feature type="region of interest" description="Disordered" evidence="1">
    <location>
        <begin position="1038"/>
        <end position="1061"/>
    </location>
</feature>
<feature type="compositionally biased region" description="Basic and acidic residues" evidence="1">
    <location>
        <begin position="1"/>
        <end position="11"/>
    </location>
</feature>
<proteinExistence type="predicted"/>
<evidence type="ECO:0000313" key="2">
    <source>
        <dbReference type="EMBL" id="RPB04402.1"/>
    </source>
</evidence>
<feature type="region of interest" description="Disordered" evidence="1">
    <location>
        <begin position="358"/>
        <end position="379"/>
    </location>
</feature>
<gene>
    <name evidence="2" type="ORF">L873DRAFT_1349059</name>
</gene>
<dbReference type="Proteomes" id="UP000276215">
    <property type="component" value="Unassembled WGS sequence"/>
</dbReference>
<accession>A0A3N4K5A9</accession>
<feature type="region of interest" description="Disordered" evidence="1">
    <location>
        <begin position="891"/>
        <end position="912"/>
    </location>
</feature>
<reference evidence="2 3" key="1">
    <citation type="journal article" date="2018" name="Nat. Ecol. Evol.">
        <title>Pezizomycetes genomes reveal the molecular basis of ectomycorrhizal truffle lifestyle.</title>
        <authorList>
            <person name="Murat C."/>
            <person name="Payen T."/>
            <person name="Noel B."/>
            <person name="Kuo A."/>
            <person name="Morin E."/>
            <person name="Chen J."/>
            <person name="Kohler A."/>
            <person name="Krizsan K."/>
            <person name="Balestrini R."/>
            <person name="Da Silva C."/>
            <person name="Montanini B."/>
            <person name="Hainaut M."/>
            <person name="Levati E."/>
            <person name="Barry K.W."/>
            <person name="Belfiori B."/>
            <person name="Cichocki N."/>
            <person name="Clum A."/>
            <person name="Dockter R.B."/>
            <person name="Fauchery L."/>
            <person name="Guy J."/>
            <person name="Iotti M."/>
            <person name="Le Tacon F."/>
            <person name="Lindquist E.A."/>
            <person name="Lipzen A."/>
            <person name="Malagnac F."/>
            <person name="Mello A."/>
            <person name="Molinier V."/>
            <person name="Miyauchi S."/>
            <person name="Poulain J."/>
            <person name="Riccioni C."/>
            <person name="Rubini A."/>
            <person name="Sitrit Y."/>
            <person name="Splivallo R."/>
            <person name="Traeger S."/>
            <person name="Wang M."/>
            <person name="Zifcakova L."/>
            <person name="Wipf D."/>
            <person name="Zambonelli A."/>
            <person name="Paolocci F."/>
            <person name="Nowrousian M."/>
            <person name="Ottonello S."/>
            <person name="Baldrian P."/>
            <person name="Spatafora J.W."/>
            <person name="Henrissat B."/>
            <person name="Nagy L.G."/>
            <person name="Aury J.M."/>
            <person name="Wincker P."/>
            <person name="Grigoriev I.V."/>
            <person name="Bonfante P."/>
            <person name="Martin F.M."/>
        </authorList>
    </citation>
    <scope>NUCLEOTIDE SEQUENCE [LARGE SCALE GENOMIC DNA]</scope>
    <source>
        <strain evidence="2 3">120613-1</strain>
    </source>
</reference>
<feature type="compositionally biased region" description="Polar residues" evidence="1">
    <location>
        <begin position="217"/>
        <end position="246"/>
    </location>
</feature>
<dbReference type="OrthoDB" id="5407305at2759"/>
<dbReference type="AlphaFoldDB" id="A0A3N4K5A9"/>
<sequence length="1263" mass="136590">MSRNDLLRPPDEGGSSRPIINPQGDDIMITVALMEPEWCDLFIDLEHSLKSKSPHLPREIRIIKAFAHLRGLCANSDAIESLNVFQEKFDWQEATALTRRRKHNQSGSAVTIDTTAEILRNCEAAEGYLDVVRITEQLDRSIASLSIDSNSGLEPLLKADRGEPKVDEPRFSHAKSVYLDADEPDSKETIKSRPDASVTAPAKIITVINRELPGESLPSTTLCESSTPLPTNQADTLAEPTTPQSSSSFYTDIANQLFSLSPNESPGVLRLESFSPVLNTVMENNLVEERWRDSQVYGGALDNYLEPLPRRSLVDAVDHVQEAGVSTPPETSTSGWIPGVTVSSPSGQAILFSSPSSVYTTSTRSGIPRSTATFGKDKELPRTPLVPITAKKLISKTLKGKETSPVTSRPNGAKTESAQPKPSLRNTLRTSGGDGNTSNISKFLTKKTYPALKKEVPSKDKTLDLGRFTSLRGTGVVPTSKVIDCSLLARDGNNRKLPIPKMLENGKPNLTTKPKAIMPLGPTNSQSSNIPPASRLLFNRSRTSLPIHRAKHAPGYIMEKRGTRTSISSSLLSSPKRRFNTEISVYEDTPLLRENSSSTLLSVASNSSENIATIVQAEPEVPTPAGFSKGSPKLVDVSKNATEFGISFESRDPRGMIRSSSSLFSGKSISTVPECDEEDGPIFSSAEAVIETANPTGGLKSPSGARGHLDETQDKPSVLEAEDMGLIVPQKNEHQPATSQDLIPSVGMPSSKERAIMTAVNNGYSGHSHGKVLSKTHQRSTSIGSNKTTKSTSTNNSTSTFRSSATVKATRSRCGKNDAIIPSKIISTKLSENPKVVAQNGNLPATKNFLRRGSGIKMKPSFAFQTFQTAKLNPVPNESVDSNLSSLDANSTESLQEYAHRRSPPSGEWLSSLDHYEGDAVKDIGDSRAITEQGTLAFANSKSDSTIRTKSSEARIPGRVSQNSSVEGHPKRNEGNHSPPQVPGADNIPEKKLTPTKIQVLTDLSAIGSNRNPRTLPSPGRSWFGRRSLVSVPTLAPVSGKENYDPSTAKPCTTPVKKGKVKSKSLGNLAGWLHRSPKMSPDGLFSRGARKDKDKVATATSNLIVRSIPPSLTLQPLARHEQKAEFSHNDVETLIKRLSSQLPSTPDGSKGFSALGGKYYTSGYIPNLDESPSKEFNPIAVCMDLINSASEEAQSPRRERLLQMSSIMVDAVSKSRDAECAAEEAKMAAAKAECAFLETRKNLQAMTELLKKRGKDVLREILS</sequence>
<feature type="compositionally biased region" description="Polar residues" evidence="1">
    <location>
        <begin position="404"/>
        <end position="441"/>
    </location>
</feature>
<evidence type="ECO:0000313" key="3">
    <source>
        <dbReference type="Proteomes" id="UP000276215"/>
    </source>
</evidence>